<dbReference type="Gene3D" id="2.10.230.10">
    <property type="entry name" value="Heat shock protein DnaJ, cysteine-rich domain"/>
    <property type="match status" value="1"/>
</dbReference>
<feature type="binding site" evidence="11">
    <location>
        <position position="209"/>
    </location>
    <ligand>
        <name>Zn(2+)</name>
        <dbReference type="ChEBI" id="CHEBI:29105"/>
        <label>2</label>
    </ligand>
</feature>
<accession>A0A1G1YGV9</accession>
<dbReference type="InterPro" id="IPR036869">
    <property type="entry name" value="J_dom_sf"/>
</dbReference>
<dbReference type="Pfam" id="PF01556">
    <property type="entry name" value="DnaJ_C"/>
    <property type="match status" value="1"/>
</dbReference>
<dbReference type="NCBIfam" id="TIGR02349">
    <property type="entry name" value="DnaJ_bact"/>
    <property type="match status" value="1"/>
</dbReference>
<evidence type="ECO:0000259" key="14">
    <source>
        <dbReference type="PROSITE" id="PS51188"/>
    </source>
</evidence>
<feature type="repeat" description="CXXCXGXG motif" evidence="11">
    <location>
        <begin position="223"/>
        <end position="230"/>
    </location>
</feature>
<dbReference type="Pfam" id="PF00684">
    <property type="entry name" value="DnaJ_CXXCXGXG"/>
    <property type="match status" value="1"/>
</dbReference>
<dbReference type="CDD" id="cd10747">
    <property type="entry name" value="DnaJ_C"/>
    <property type="match status" value="1"/>
</dbReference>
<sequence length="371" mass="40428">MSKDYYDILGVKKNASQDEIKKAFRKLAHEHHPDKNGGSGDKFKEVNEAYQTLGNEQKRKQYDQFGSSFSNGNGFNYQDFARASARGGQDGFGFGNFSAKGGPAFGRDFGDLGDLGDIFNSFFSARSGSNTSQARGADIETRLDITFEEAVFGTEKNIELSKRVICRHCRGQGAEPDSKINTCKTCGGSGRVSSSQQTILGTFQIQSVCSTCQGEGKIYEKKCSHCNGSGAEYGTEKIKVKIPAGLEDGQQLRLSQKGEASPKGLAGDLYINIRVRPSPDFRRVGDDIKSDYHLSIAQASLGDKIEIKTVNGPVNLKIPAGTQSQTEFKLGGQGVPHLRSRGRGDHLVRVIVDIPKNLSKKQRKLIEELGI</sequence>
<keyword evidence="5 11" id="KW-0863">Zinc-finger</keyword>
<dbReference type="GO" id="GO:0051082">
    <property type="term" value="F:unfolded protein binding"/>
    <property type="evidence" value="ECO:0007669"/>
    <property type="project" value="UniProtKB-UniRule"/>
</dbReference>
<keyword evidence="1 11" id="KW-0963">Cytoplasm</keyword>
<dbReference type="CDD" id="cd06257">
    <property type="entry name" value="DnaJ"/>
    <property type="match status" value="1"/>
</dbReference>
<evidence type="ECO:0000256" key="2">
    <source>
        <dbReference type="ARBA" id="ARBA00022705"/>
    </source>
</evidence>
<protein>
    <recommendedName>
        <fullName evidence="10 11">Chaperone protein DnaJ</fullName>
    </recommendedName>
</protein>
<evidence type="ECO:0000256" key="8">
    <source>
        <dbReference type="ARBA" id="ARBA00023186"/>
    </source>
</evidence>
<name>A0A1G1YGV9_9BACT</name>
<dbReference type="PROSITE" id="PS51188">
    <property type="entry name" value="ZF_CR"/>
    <property type="match status" value="1"/>
</dbReference>
<comment type="cofactor">
    <cofactor evidence="11">
        <name>Zn(2+)</name>
        <dbReference type="ChEBI" id="CHEBI:29105"/>
    </cofactor>
    <text evidence="11">Binds 2 Zn(2+) ions per monomer.</text>
</comment>
<keyword evidence="2 11" id="KW-0235">DNA replication</keyword>
<dbReference type="HAMAP" id="MF_01152">
    <property type="entry name" value="DnaJ"/>
    <property type="match status" value="1"/>
</dbReference>
<comment type="domain">
    <text evidence="11">The J domain is necessary and sufficient to stimulate DnaK ATPase activity. Zinc center 1 plays an important role in the autonomous, DnaK-independent chaperone activity of DnaJ. Zinc center 2 is essential for interaction with DnaK and for DnaJ activity.</text>
</comment>
<dbReference type="FunFam" id="2.10.230.10:FF:000002">
    <property type="entry name" value="Molecular chaperone DnaJ"/>
    <property type="match status" value="1"/>
</dbReference>
<dbReference type="InterPro" id="IPR001623">
    <property type="entry name" value="DnaJ_domain"/>
</dbReference>
<evidence type="ECO:0000256" key="1">
    <source>
        <dbReference type="ARBA" id="ARBA00022490"/>
    </source>
</evidence>
<evidence type="ECO:0000256" key="12">
    <source>
        <dbReference type="PROSITE-ProRule" id="PRU00546"/>
    </source>
</evidence>
<keyword evidence="7 11" id="KW-0346">Stress response</keyword>
<feature type="binding site" evidence="11">
    <location>
        <position position="223"/>
    </location>
    <ligand>
        <name>Zn(2+)</name>
        <dbReference type="ChEBI" id="CHEBI:29105"/>
        <label>1</label>
    </ligand>
</feature>
<dbReference type="GO" id="GO:0005737">
    <property type="term" value="C:cytoplasm"/>
    <property type="evidence" value="ECO:0007669"/>
    <property type="project" value="UniProtKB-SubCell"/>
</dbReference>
<dbReference type="NCBIfam" id="NF008035">
    <property type="entry name" value="PRK10767.1"/>
    <property type="match status" value="1"/>
</dbReference>
<keyword evidence="4 11" id="KW-0677">Repeat</keyword>
<proteinExistence type="inferred from homology"/>
<comment type="function">
    <text evidence="11">Participates actively in the response to hyperosmotic and heat shock by preventing the aggregation of stress-denatured proteins and by disaggregating proteins, also in an autonomous, DnaK-independent fashion. Unfolded proteins bind initially to DnaJ; upon interaction with the DnaJ-bound protein, DnaK hydrolyzes its bound ATP, resulting in the formation of a stable complex. GrpE releases ADP from DnaK; ATP binding to DnaK triggers the release of the substrate protein, thus completing the reaction cycle. Several rounds of ATP-dependent interactions between DnaJ, DnaK and GrpE are required for fully efficient folding. Also involved, together with DnaK and GrpE, in the DNA replication of plasmids through activation of initiation proteins.</text>
</comment>
<dbReference type="FunFam" id="2.60.260.20:FF:000005">
    <property type="entry name" value="Chaperone protein dnaJ 1, mitochondrial"/>
    <property type="match status" value="1"/>
</dbReference>
<evidence type="ECO:0000256" key="7">
    <source>
        <dbReference type="ARBA" id="ARBA00023016"/>
    </source>
</evidence>
<feature type="repeat" description="CXXCXGXG motif" evidence="11">
    <location>
        <begin position="183"/>
        <end position="190"/>
    </location>
</feature>
<dbReference type="PROSITE" id="PS00636">
    <property type="entry name" value="DNAJ_1"/>
    <property type="match status" value="1"/>
</dbReference>
<dbReference type="PROSITE" id="PS50076">
    <property type="entry name" value="DNAJ_2"/>
    <property type="match status" value="1"/>
</dbReference>
<feature type="domain" description="CR-type" evidence="14">
    <location>
        <begin position="153"/>
        <end position="235"/>
    </location>
</feature>
<dbReference type="GO" id="GO:0006260">
    <property type="term" value="P:DNA replication"/>
    <property type="evidence" value="ECO:0007669"/>
    <property type="project" value="UniProtKB-KW"/>
</dbReference>
<dbReference type="InterPro" id="IPR008971">
    <property type="entry name" value="HSP40/DnaJ_pept-bd"/>
</dbReference>
<dbReference type="Pfam" id="PF00226">
    <property type="entry name" value="DnaJ"/>
    <property type="match status" value="1"/>
</dbReference>
<dbReference type="SUPFAM" id="SSF46565">
    <property type="entry name" value="Chaperone J-domain"/>
    <property type="match status" value="1"/>
</dbReference>
<evidence type="ECO:0000313" key="15">
    <source>
        <dbReference type="EMBL" id="OGY51598.1"/>
    </source>
</evidence>
<keyword evidence="6 11" id="KW-0862">Zinc</keyword>
<dbReference type="PANTHER" id="PTHR43096:SF48">
    <property type="entry name" value="CHAPERONE PROTEIN DNAJ"/>
    <property type="match status" value="1"/>
</dbReference>
<dbReference type="GO" id="GO:0009408">
    <property type="term" value="P:response to heat"/>
    <property type="evidence" value="ECO:0007669"/>
    <property type="project" value="InterPro"/>
</dbReference>
<evidence type="ECO:0000259" key="13">
    <source>
        <dbReference type="PROSITE" id="PS50076"/>
    </source>
</evidence>
<dbReference type="InterPro" id="IPR036410">
    <property type="entry name" value="HSP_DnaJ_Cys-rich_dom_sf"/>
</dbReference>
<feature type="binding site" evidence="11">
    <location>
        <position position="186"/>
    </location>
    <ligand>
        <name>Zn(2+)</name>
        <dbReference type="ChEBI" id="CHEBI:29105"/>
        <label>2</label>
    </ligand>
</feature>
<feature type="repeat" description="CXXCXGXG motif" evidence="11">
    <location>
        <begin position="166"/>
        <end position="173"/>
    </location>
</feature>
<dbReference type="SUPFAM" id="SSF49493">
    <property type="entry name" value="HSP40/DnaJ peptide-binding domain"/>
    <property type="match status" value="2"/>
</dbReference>
<feature type="domain" description="J" evidence="13">
    <location>
        <begin position="4"/>
        <end position="66"/>
    </location>
</feature>
<dbReference type="Proteomes" id="UP000177376">
    <property type="component" value="Unassembled WGS sequence"/>
</dbReference>
<comment type="subunit">
    <text evidence="11">Homodimer.</text>
</comment>
<feature type="zinc finger region" description="CR-type" evidence="12">
    <location>
        <begin position="153"/>
        <end position="235"/>
    </location>
</feature>
<dbReference type="SUPFAM" id="SSF57938">
    <property type="entry name" value="DnaJ/Hsp40 cysteine-rich domain"/>
    <property type="match status" value="1"/>
</dbReference>
<dbReference type="PANTHER" id="PTHR43096">
    <property type="entry name" value="DNAJ HOMOLOG 1, MITOCHONDRIAL-RELATED"/>
    <property type="match status" value="1"/>
</dbReference>
<reference evidence="15 16" key="1">
    <citation type="journal article" date="2016" name="Nat. Commun.">
        <title>Thousands of microbial genomes shed light on interconnected biogeochemical processes in an aquifer system.</title>
        <authorList>
            <person name="Anantharaman K."/>
            <person name="Brown C.T."/>
            <person name="Hug L.A."/>
            <person name="Sharon I."/>
            <person name="Castelle C.J."/>
            <person name="Probst A.J."/>
            <person name="Thomas B.C."/>
            <person name="Singh A."/>
            <person name="Wilkins M.J."/>
            <person name="Karaoz U."/>
            <person name="Brodie E.L."/>
            <person name="Williams K.H."/>
            <person name="Hubbard S.S."/>
            <person name="Banfield J.F."/>
        </authorList>
    </citation>
    <scope>NUCLEOTIDE SEQUENCE [LARGE SCALE GENOMIC DNA]</scope>
</reference>
<dbReference type="InterPro" id="IPR001305">
    <property type="entry name" value="HSP_DnaJ_Cys-rich_dom"/>
</dbReference>
<evidence type="ECO:0000256" key="5">
    <source>
        <dbReference type="ARBA" id="ARBA00022771"/>
    </source>
</evidence>
<dbReference type="InterPro" id="IPR012724">
    <property type="entry name" value="DnaJ"/>
</dbReference>
<evidence type="ECO:0000256" key="4">
    <source>
        <dbReference type="ARBA" id="ARBA00022737"/>
    </source>
</evidence>
<dbReference type="CDD" id="cd10719">
    <property type="entry name" value="DnaJ_zf"/>
    <property type="match status" value="1"/>
</dbReference>
<dbReference type="AlphaFoldDB" id="A0A1G1YGV9"/>
<evidence type="ECO:0000256" key="6">
    <source>
        <dbReference type="ARBA" id="ARBA00022833"/>
    </source>
</evidence>
<dbReference type="GO" id="GO:0005524">
    <property type="term" value="F:ATP binding"/>
    <property type="evidence" value="ECO:0007669"/>
    <property type="project" value="InterPro"/>
</dbReference>
<dbReference type="PRINTS" id="PR00625">
    <property type="entry name" value="JDOMAIN"/>
</dbReference>
<feature type="binding site" evidence="11">
    <location>
        <position position="183"/>
    </location>
    <ligand>
        <name>Zn(2+)</name>
        <dbReference type="ChEBI" id="CHEBI:29105"/>
        <label>2</label>
    </ligand>
</feature>
<feature type="binding site" evidence="11">
    <location>
        <position position="212"/>
    </location>
    <ligand>
        <name>Zn(2+)</name>
        <dbReference type="ChEBI" id="CHEBI:29105"/>
        <label>2</label>
    </ligand>
</feature>
<dbReference type="GO" id="GO:0008270">
    <property type="term" value="F:zinc ion binding"/>
    <property type="evidence" value="ECO:0007669"/>
    <property type="project" value="UniProtKB-UniRule"/>
</dbReference>
<dbReference type="InterPro" id="IPR002939">
    <property type="entry name" value="DnaJ_C"/>
</dbReference>
<feature type="binding site" evidence="11">
    <location>
        <position position="166"/>
    </location>
    <ligand>
        <name>Zn(2+)</name>
        <dbReference type="ChEBI" id="CHEBI:29105"/>
        <label>1</label>
    </ligand>
</feature>
<feature type="binding site" evidence="11">
    <location>
        <position position="226"/>
    </location>
    <ligand>
        <name>Zn(2+)</name>
        <dbReference type="ChEBI" id="CHEBI:29105"/>
        <label>1</label>
    </ligand>
</feature>
<comment type="subcellular location">
    <subcellularLocation>
        <location evidence="11">Cytoplasm</location>
    </subcellularLocation>
</comment>
<keyword evidence="3 11" id="KW-0479">Metal-binding</keyword>
<keyword evidence="8 11" id="KW-0143">Chaperone</keyword>
<feature type="repeat" description="CXXCXGXG motif" evidence="11">
    <location>
        <begin position="209"/>
        <end position="216"/>
    </location>
</feature>
<comment type="similarity">
    <text evidence="9 11">Belongs to the DnaJ family.</text>
</comment>
<dbReference type="GO" id="GO:0031072">
    <property type="term" value="F:heat shock protein binding"/>
    <property type="evidence" value="ECO:0007669"/>
    <property type="project" value="InterPro"/>
</dbReference>
<dbReference type="SMART" id="SM00271">
    <property type="entry name" value="DnaJ"/>
    <property type="match status" value="1"/>
</dbReference>
<gene>
    <name evidence="11" type="primary">dnaJ</name>
    <name evidence="15" type="ORF">A3A02_02200</name>
</gene>
<dbReference type="Gene3D" id="2.60.260.20">
    <property type="entry name" value="Urease metallochaperone UreE, N-terminal domain"/>
    <property type="match status" value="2"/>
</dbReference>
<evidence type="ECO:0000256" key="11">
    <source>
        <dbReference type="HAMAP-Rule" id="MF_01152"/>
    </source>
</evidence>
<feature type="binding site" evidence="11">
    <location>
        <position position="169"/>
    </location>
    <ligand>
        <name>Zn(2+)</name>
        <dbReference type="ChEBI" id="CHEBI:29105"/>
        <label>1</label>
    </ligand>
</feature>
<evidence type="ECO:0000256" key="10">
    <source>
        <dbReference type="ARBA" id="ARBA00067609"/>
    </source>
</evidence>
<dbReference type="GO" id="GO:0042026">
    <property type="term" value="P:protein refolding"/>
    <property type="evidence" value="ECO:0007669"/>
    <property type="project" value="TreeGrafter"/>
</dbReference>
<dbReference type="EMBL" id="MHIM01000034">
    <property type="protein sequence ID" value="OGY51598.1"/>
    <property type="molecule type" value="Genomic_DNA"/>
</dbReference>
<dbReference type="Gene3D" id="1.10.287.110">
    <property type="entry name" value="DnaJ domain"/>
    <property type="match status" value="1"/>
</dbReference>
<evidence type="ECO:0000256" key="9">
    <source>
        <dbReference type="ARBA" id="ARBA00061004"/>
    </source>
</evidence>
<comment type="caution">
    <text evidence="15">The sequence shown here is derived from an EMBL/GenBank/DDBJ whole genome shotgun (WGS) entry which is preliminary data.</text>
</comment>
<organism evidence="15 16">
    <name type="scientific">Candidatus Buchananbacteria bacterium RIFCSPLOWO2_01_FULL_39_33</name>
    <dbReference type="NCBI Taxonomy" id="1797543"/>
    <lineage>
        <taxon>Bacteria</taxon>
        <taxon>Candidatus Buchananiibacteriota</taxon>
    </lineage>
</organism>
<evidence type="ECO:0000256" key="3">
    <source>
        <dbReference type="ARBA" id="ARBA00022723"/>
    </source>
</evidence>
<evidence type="ECO:0000313" key="16">
    <source>
        <dbReference type="Proteomes" id="UP000177376"/>
    </source>
</evidence>
<dbReference type="InterPro" id="IPR018253">
    <property type="entry name" value="DnaJ_domain_CS"/>
</dbReference>